<dbReference type="STRING" id="396014.BF93_14890"/>
<keyword evidence="2" id="KW-1185">Reference proteome</keyword>
<comment type="caution">
    <text evidence="1">The sequence shown here is derived from an EMBL/GenBank/DDBJ whole genome shotgun (WGS) entry which is preliminary data.</text>
</comment>
<dbReference type="Proteomes" id="UP000023067">
    <property type="component" value="Unassembled WGS sequence"/>
</dbReference>
<dbReference type="RefSeq" id="WP_038371551.1">
    <property type="nucleotide sequence ID" value="NZ_BAAAOW010000004.1"/>
</dbReference>
<sequence length="69" mass="7091">MSEPTVRPSARPAVPGRRAGIALVLLGVLLGLAVHSLTMSPAAVTLGACLVIPGLLLLVMGRQAPRRAR</sequence>
<proteinExistence type="predicted"/>
<dbReference type="AlphaFoldDB" id="Z9JUF2"/>
<evidence type="ECO:0000313" key="1">
    <source>
        <dbReference type="EMBL" id="EWS81834.1"/>
    </source>
</evidence>
<evidence type="ECO:0000313" key="2">
    <source>
        <dbReference type="Proteomes" id="UP000023067"/>
    </source>
</evidence>
<accession>Z9JUF2</accession>
<organism evidence="1 2">
    <name type="scientific">Brachybacterium phenoliresistens</name>
    <dbReference type="NCBI Taxonomy" id="396014"/>
    <lineage>
        <taxon>Bacteria</taxon>
        <taxon>Bacillati</taxon>
        <taxon>Actinomycetota</taxon>
        <taxon>Actinomycetes</taxon>
        <taxon>Micrococcales</taxon>
        <taxon>Dermabacteraceae</taxon>
        <taxon>Brachybacterium</taxon>
    </lineage>
</organism>
<protein>
    <submittedName>
        <fullName evidence="1">Uncharacterized protein</fullName>
    </submittedName>
</protein>
<reference evidence="1 2" key="1">
    <citation type="submission" date="2014-02" db="EMBL/GenBank/DDBJ databases">
        <title>Genome sequence of Brachybacterium phenoliresistens strain W13A50.</title>
        <authorList>
            <person name="Wang X."/>
        </authorList>
    </citation>
    <scope>NUCLEOTIDE SEQUENCE [LARGE SCALE GENOMIC DNA]</scope>
    <source>
        <strain evidence="1 2">W13A50</strain>
    </source>
</reference>
<name>Z9JUF2_9MICO</name>
<dbReference type="EMBL" id="JDYK01000005">
    <property type="protein sequence ID" value="EWS81834.1"/>
    <property type="molecule type" value="Genomic_DNA"/>
</dbReference>
<gene>
    <name evidence="1" type="ORF">BF93_14890</name>
</gene>
<dbReference type="HOGENOM" id="CLU_2767743_0_0_11"/>